<protein>
    <submittedName>
        <fullName evidence="1">Uncharacterized protein</fullName>
    </submittedName>
</protein>
<evidence type="ECO:0000313" key="2">
    <source>
        <dbReference type="Proteomes" id="UP001055025"/>
    </source>
</evidence>
<dbReference type="RefSeq" id="WP_265590865.1">
    <property type="nucleotide sequence ID" value="NZ_BQKC01000001.1"/>
</dbReference>
<evidence type="ECO:0000313" key="1">
    <source>
        <dbReference type="EMBL" id="GJM55640.1"/>
    </source>
</evidence>
<gene>
    <name evidence="1" type="ORF">ATOP_12950</name>
</gene>
<organism evidence="1 2">
    <name type="scientific">Granulimonas faecalis</name>
    <dbReference type="NCBI Taxonomy" id="2894155"/>
    <lineage>
        <taxon>Bacteria</taxon>
        <taxon>Bacillati</taxon>
        <taxon>Actinomycetota</taxon>
        <taxon>Coriobacteriia</taxon>
        <taxon>Coriobacteriales</taxon>
        <taxon>Kribbibacteriaceae</taxon>
        <taxon>Granulimonas</taxon>
    </lineage>
</organism>
<accession>A0AAV5B267</accession>
<reference evidence="1" key="1">
    <citation type="journal article" date="2022" name="Int. J. Syst. Evol. Microbiol.">
        <title>Granulimonas faecalis gen. nov., sp. nov., and Leptogranulimonas caecicola gen. nov., sp. nov., novel lactate-producing Atopobiaceae bacteria isolated from mouse intestines, and an emended description of the family Atopobiaceae.</title>
        <authorList>
            <person name="Morinaga K."/>
            <person name="Kusada H."/>
            <person name="Sakamoto S."/>
            <person name="Murakami T."/>
            <person name="Toyoda A."/>
            <person name="Mori H."/>
            <person name="Meng X.Y."/>
            <person name="Takashino M."/>
            <person name="Murotomi K."/>
            <person name="Tamaki H."/>
        </authorList>
    </citation>
    <scope>NUCLEOTIDE SEQUENCE</scope>
    <source>
        <strain evidence="1">OPF53</strain>
    </source>
</reference>
<dbReference type="EMBL" id="BQKC01000001">
    <property type="protein sequence ID" value="GJM55640.1"/>
    <property type="molecule type" value="Genomic_DNA"/>
</dbReference>
<keyword evidence="2" id="KW-1185">Reference proteome</keyword>
<dbReference type="Proteomes" id="UP001055025">
    <property type="component" value="Unassembled WGS sequence"/>
</dbReference>
<comment type="caution">
    <text evidence="1">The sequence shown here is derived from an EMBL/GenBank/DDBJ whole genome shotgun (WGS) entry which is preliminary data.</text>
</comment>
<dbReference type="AlphaFoldDB" id="A0AAV5B267"/>
<sequence>MSKDKSRKHDRKGRVDTAELGEALLACCGAAGLVGTSAVPREDSKKARRMAATAQAAAEACQAGFCAGLGTAAAIAEVLGTHDLSGMQAAAQATLVDTIDAAVREVMEGGDAR</sequence>
<proteinExistence type="predicted"/>
<name>A0AAV5B267_9ACTN</name>